<dbReference type="AlphaFoldDB" id="A0A1G4IA79"/>
<name>A0A1G4IA79_TRYEQ</name>
<sequence>MKVRVARCDPQMLDFVTWAVLKGCRMFQRVHTTRMGLVSTQAIQAYDFVAVVPTSATLSLLTVSNDLSFPLKVSPASHGNKLEFWDDLTLGSFSFVAYLAKALQTGQPRGIRSYLDVLPVDHNMPIGRVADAGQMTRGYREMAAPLRGASGSQATDFDGAFRHAYCLFRRHGIPFWSHTEVGGTGHPEFQNSPFVESGGGDIIGMVPVIDLASHSPNPNAAIGYPDDDMLQWLAQETRCSVAKDKNYFVMQALRDIQSGEMITVNKNAYFNFDDDAFYAWFGFRNESQHRNDKEEVMVSAGIDRDHVVDS</sequence>
<gene>
    <name evidence="1" type="ORF">TEOVI_000057600</name>
</gene>
<evidence type="ECO:0000313" key="1">
    <source>
        <dbReference type="EMBL" id="SCU68930.1"/>
    </source>
</evidence>
<evidence type="ECO:0000313" key="2">
    <source>
        <dbReference type="Proteomes" id="UP000195570"/>
    </source>
</evidence>
<dbReference type="InterPro" id="IPR046341">
    <property type="entry name" value="SET_dom_sf"/>
</dbReference>
<reference evidence="1" key="1">
    <citation type="submission" date="2016-09" db="EMBL/GenBank/DDBJ databases">
        <authorList>
            <person name="Hebert L."/>
            <person name="Moumen B."/>
        </authorList>
    </citation>
    <scope>NUCLEOTIDE SEQUENCE [LARGE SCALE GENOMIC DNA]</scope>
    <source>
        <strain evidence="1">OVI</strain>
    </source>
</reference>
<organism evidence="1 2">
    <name type="scientific">Trypanosoma equiperdum</name>
    <dbReference type="NCBI Taxonomy" id="5694"/>
    <lineage>
        <taxon>Eukaryota</taxon>
        <taxon>Discoba</taxon>
        <taxon>Euglenozoa</taxon>
        <taxon>Kinetoplastea</taxon>
        <taxon>Metakinetoplastina</taxon>
        <taxon>Trypanosomatida</taxon>
        <taxon>Trypanosomatidae</taxon>
        <taxon>Trypanosoma</taxon>
    </lineage>
</organism>
<dbReference type="RefSeq" id="XP_067079991.1">
    <property type="nucleotide sequence ID" value="XM_067223890.1"/>
</dbReference>
<proteinExistence type="predicted"/>
<evidence type="ECO:0008006" key="3">
    <source>
        <dbReference type="Google" id="ProtNLM"/>
    </source>
</evidence>
<dbReference type="EMBL" id="CZPT02001110">
    <property type="protein sequence ID" value="SCU68930.1"/>
    <property type="molecule type" value="Genomic_DNA"/>
</dbReference>
<comment type="caution">
    <text evidence="1">The sequence shown here is derived from an EMBL/GenBank/DDBJ whole genome shotgun (WGS) entry which is preliminary data.</text>
</comment>
<accession>A0A1G4IA79</accession>
<dbReference type="Gene3D" id="3.90.1410.10">
    <property type="entry name" value="set domain protein methyltransferase, domain 1"/>
    <property type="match status" value="1"/>
</dbReference>
<dbReference type="VEuPathDB" id="TriTrypDB:TEOVI_000057600"/>
<dbReference type="GeneID" id="92374516"/>
<dbReference type="SUPFAM" id="SSF82199">
    <property type="entry name" value="SET domain"/>
    <property type="match status" value="1"/>
</dbReference>
<protein>
    <recommendedName>
        <fullName evidence="3">SET domain-containing protein</fullName>
    </recommendedName>
</protein>
<keyword evidence="2" id="KW-1185">Reference proteome</keyword>
<dbReference type="Proteomes" id="UP000195570">
    <property type="component" value="Unassembled WGS sequence"/>
</dbReference>
<dbReference type="CDD" id="cd10527">
    <property type="entry name" value="SET_LSMT"/>
    <property type="match status" value="1"/>
</dbReference>